<keyword evidence="4" id="KW-0788">Thiol protease</keyword>
<sequence>MKRSVRGGVAATAVAFAVGVPHFPASADPAPPGNASDAQKQLHDLSQQAEALAAQYQKSQDDHNARKADLDRANAMADQAQRTADEARSQEQRSYGQVDSMTHASYEGAQMNKLSALMLSKSPDDFLDRASALDVLAKDNHRAIQTFSDARSRADSAAKQAQDARAQAAQAEADAARIEADMAQRKAAMDDQIAKVKQQYAKLSQADKAAMSGSGAKSGLLGGSGAAIEAVNAALGKQGSPYVWGATGPNSFDCSGLVQWAYKQAGVSLPRSTYSQINAGTSVSQSDLKPGDLIFFNGGGHVGIYIGGGNVVHAPTEGEDVKVTQYKYIGSVTAMRRVA</sequence>
<dbReference type="InterPro" id="IPR051794">
    <property type="entry name" value="PG_Endopeptidase_C40"/>
</dbReference>
<dbReference type="PROSITE" id="PS51935">
    <property type="entry name" value="NLPC_P60"/>
    <property type="match status" value="1"/>
</dbReference>
<dbReference type="InterPro" id="IPR000064">
    <property type="entry name" value="NLP_P60_dom"/>
</dbReference>
<feature type="compositionally biased region" description="Polar residues" evidence="6">
    <location>
        <begin position="36"/>
        <end position="49"/>
    </location>
</feature>
<dbReference type="Pfam" id="PF00877">
    <property type="entry name" value="NLPC_P60"/>
    <property type="match status" value="1"/>
</dbReference>
<evidence type="ECO:0000256" key="7">
    <source>
        <dbReference type="SAM" id="SignalP"/>
    </source>
</evidence>
<evidence type="ECO:0000313" key="10">
    <source>
        <dbReference type="Proteomes" id="UP001597018"/>
    </source>
</evidence>
<keyword evidence="10" id="KW-1185">Reference proteome</keyword>
<feature type="compositionally biased region" description="Basic and acidic residues" evidence="6">
    <location>
        <begin position="59"/>
        <end position="72"/>
    </location>
</feature>
<evidence type="ECO:0000256" key="3">
    <source>
        <dbReference type="ARBA" id="ARBA00022801"/>
    </source>
</evidence>
<evidence type="ECO:0000259" key="8">
    <source>
        <dbReference type="PROSITE" id="PS51935"/>
    </source>
</evidence>
<protein>
    <submittedName>
        <fullName evidence="9">NlpC/P60 family protein</fullName>
    </submittedName>
</protein>
<dbReference type="EMBL" id="JBHTIW010000035">
    <property type="protein sequence ID" value="MFD0923470.1"/>
    <property type="molecule type" value="Genomic_DNA"/>
</dbReference>
<evidence type="ECO:0000256" key="5">
    <source>
        <dbReference type="SAM" id="Coils"/>
    </source>
</evidence>
<evidence type="ECO:0000313" key="9">
    <source>
        <dbReference type="EMBL" id="MFD0923470.1"/>
    </source>
</evidence>
<feature type="chain" id="PRO_5046518675" evidence="7">
    <location>
        <begin position="28"/>
        <end position="339"/>
    </location>
</feature>
<dbReference type="Gene3D" id="3.90.1720.10">
    <property type="entry name" value="endopeptidase domain like (from Nostoc punctiforme)"/>
    <property type="match status" value="1"/>
</dbReference>
<proteinExistence type="inferred from homology"/>
<dbReference type="PANTHER" id="PTHR47359:SF3">
    <property type="entry name" value="NLP_P60 DOMAIN-CONTAINING PROTEIN-RELATED"/>
    <property type="match status" value="1"/>
</dbReference>
<dbReference type="InterPro" id="IPR038765">
    <property type="entry name" value="Papain-like_cys_pep_sf"/>
</dbReference>
<dbReference type="RefSeq" id="WP_263248675.1">
    <property type="nucleotide sequence ID" value="NZ_BAABLT010000041.1"/>
</dbReference>
<keyword evidence="5" id="KW-0175">Coiled coil</keyword>
<keyword evidence="7" id="KW-0732">Signal</keyword>
<feature type="region of interest" description="Disordered" evidence="6">
    <location>
        <begin position="25"/>
        <end position="98"/>
    </location>
</feature>
<comment type="similarity">
    <text evidence="1">Belongs to the peptidase C40 family.</text>
</comment>
<comment type="caution">
    <text evidence="9">The sequence shown here is derived from an EMBL/GenBank/DDBJ whole genome shotgun (WGS) entry which is preliminary data.</text>
</comment>
<dbReference type="PANTHER" id="PTHR47359">
    <property type="entry name" value="PEPTIDOGLYCAN DL-ENDOPEPTIDASE CWLO"/>
    <property type="match status" value="1"/>
</dbReference>
<dbReference type="Proteomes" id="UP001597018">
    <property type="component" value="Unassembled WGS sequence"/>
</dbReference>
<dbReference type="Gene3D" id="6.10.250.3150">
    <property type="match status" value="1"/>
</dbReference>
<keyword evidence="3" id="KW-0378">Hydrolase</keyword>
<evidence type="ECO:0000256" key="2">
    <source>
        <dbReference type="ARBA" id="ARBA00022670"/>
    </source>
</evidence>
<feature type="coiled-coil region" evidence="5">
    <location>
        <begin position="154"/>
        <end position="206"/>
    </location>
</feature>
<keyword evidence="2" id="KW-0645">Protease</keyword>
<name>A0ABW3FZ95_9PSEU</name>
<organism evidence="9 10">
    <name type="scientific">Saccharopolyspora rosea</name>
    <dbReference type="NCBI Taxonomy" id="524884"/>
    <lineage>
        <taxon>Bacteria</taxon>
        <taxon>Bacillati</taxon>
        <taxon>Actinomycetota</taxon>
        <taxon>Actinomycetes</taxon>
        <taxon>Pseudonocardiales</taxon>
        <taxon>Pseudonocardiaceae</taxon>
        <taxon>Saccharopolyspora</taxon>
    </lineage>
</organism>
<evidence type="ECO:0000256" key="4">
    <source>
        <dbReference type="ARBA" id="ARBA00022807"/>
    </source>
</evidence>
<reference evidence="10" key="1">
    <citation type="journal article" date="2019" name="Int. J. Syst. Evol. Microbiol.">
        <title>The Global Catalogue of Microorganisms (GCM) 10K type strain sequencing project: providing services to taxonomists for standard genome sequencing and annotation.</title>
        <authorList>
            <consortium name="The Broad Institute Genomics Platform"/>
            <consortium name="The Broad Institute Genome Sequencing Center for Infectious Disease"/>
            <person name="Wu L."/>
            <person name="Ma J."/>
        </authorList>
    </citation>
    <scope>NUCLEOTIDE SEQUENCE [LARGE SCALE GENOMIC DNA]</scope>
    <source>
        <strain evidence="10">CCUG 56401</strain>
    </source>
</reference>
<evidence type="ECO:0000256" key="6">
    <source>
        <dbReference type="SAM" id="MobiDB-lite"/>
    </source>
</evidence>
<accession>A0ABW3FZ95</accession>
<dbReference type="SUPFAM" id="SSF54001">
    <property type="entry name" value="Cysteine proteinases"/>
    <property type="match status" value="1"/>
</dbReference>
<feature type="domain" description="NlpC/P60" evidence="8">
    <location>
        <begin position="224"/>
        <end position="339"/>
    </location>
</feature>
<evidence type="ECO:0000256" key="1">
    <source>
        <dbReference type="ARBA" id="ARBA00007074"/>
    </source>
</evidence>
<feature type="signal peptide" evidence="7">
    <location>
        <begin position="1"/>
        <end position="27"/>
    </location>
</feature>
<gene>
    <name evidence="9" type="ORF">ACFQ16_27310</name>
</gene>